<reference evidence="2 3" key="1">
    <citation type="submission" date="2024-11" db="EMBL/GenBank/DDBJ databases">
        <title>Chromosome-level genome assembly of the freshwater bivalve Anodonta woodiana.</title>
        <authorList>
            <person name="Chen X."/>
        </authorList>
    </citation>
    <scope>NUCLEOTIDE SEQUENCE [LARGE SCALE GENOMIC DNA]</scope>
    <source>
        <strain evidence="2">MN2024</strain>
        <tissue evidence="2">Gills</tissue>
    </source>
</reference>
<protein>
    <submittedName>
        <fullName evidence="2">Uncharacterized protein</fullName>
    </submittedName>
</protein>
<evidence type="ECO:0000313" key="2">
    <source>
        <dbReference type="EMBL" id="KAL3853348.1"/>
    </source>
</evidence>
<dbReference type="AlphaFoldDB" id="A0ABD3UYA9"/>
<feature type="region of interest" description="Disordered" evidence="1">
    <location>
        <begin position="138"/>
        <end position="157"/>
    </location>
</feature>
<proteinExistence type="predicted"/>
<keyword evidence="3" id="KW-1185">Reference proteome</keyword>
<evidence type="ECO:0000313" key="3">
    <source>
        <dbReference type="Proteomes" id="UP001634394"/>
    </source>
</evidence>
<accession>A0ABD3UYA9</accession>
<evidence type="ECO:0000256" key="1">
    <source>
        <dbReference type="SAM" id="MobiDB-lite"/>
    </source>
</evidence>
<organism evidence="2 3">
    <name type="scientific">Sinanodonta woodiana</name>
    <name type="common">Chinese pond mussel</name>
    <name type="synonym">Anodonta woodiana</name>
    <dbReference type="NCBI Taxonomy" id="1069815"/>
    <lineage>
        <taxon>Eukaryota</taxon>
        <taxon>Metazoa</taxon>
        <taxon>Spiralia</taxon>
        <taxon>Lophotrochozoa</taxon>
        <taxon>Mollusca</taxon>
        <taxon>Bivalvia</taxon>
        <taxon>Autobranchia</taxon>
        <taxon>Heteroconchia</taxon>
        <taxon>Palaeoheterodonta</taxon>
        <taxon>Unionida</taxon>
        <taxon>Unionoidea</taxon>
        <taxon>Unionidae</taxon>
        <taxon>Unioninae</taxon>
        <taxon>Sinanodonta</taxon>
    </lineage>
</organism>
<dbReference type="Proteomes" id="UP001634394">
    <property type="component" value="Unassembled WGS sequence"/>
</dbReference>
<name>A0ABD3UYA9_SINWO</name>
<comment type="caution">
    <text evidence="2">The sequence shown here is derived from an EMBL/GenBank/DDBJ whole genome shotgun (WGS) entry which is preliminary data.</text>
</comment>
<dbReference type="EMBL" id="JBJQND010000015">
    <property type="protein sequence ID" value="KAL3853348.1"/>
    <property type="molecule type" value="Genomic_DNA"/>
</dbReference>
<sequence>MTVTNCSYTLFNGSFMNQTCSVPYPYCCISTGSSYCSDSSCFATEKVVDISGILFRETVMESETTRTITSSRIRPGVSHRSTSIDMCQSEVNSKMCQRQTPHRHMFTKPQDPVHICVPCRNTASIDQRVIGGRRTEKSLQKLSKHANVPSSLPRVVD</sequence>
<gene>
    <name evidence="2" type="ORF">ACJMK2_016896</name>
</gene>